<proteinExistence type="inferred from homology"/>
<dbReference type="Proteomes" id="UP001067235">
    <property type="component" value="Unassembled WGS sequence"/>
</dbReference>
<evidence type="ECO:0000313" key="5">
    <source>
        <dbReference type="Proteomes" id="UP001067235"/>
    </source>
</evidence>
<evidence type="ECO:0000259" key="3">
    <source>
        <dbReference type="SMART" id="SM00903"/>
    </source>
</evidence>
<keyword evidence="2" id="KW-0560">Oxidoreductase</keyword>
<organism evidence="4 5">
    <name type="scientific">Gordonia rubripertincta</name>
    <name type="common">Rhodococcus corallinus</name>
    <dbReference type="NCBI Taxonomy" id="36822"/>
    <lineage>
        <taxon>Bacteria</taxon>
        <taxon>Bacillati</taxon>
        <taxon>Actinomycetota</taxon>
        <taxon>Actinomycetes</taxon>
        <taxon>Mycobacteriales</taxon>
        <taxon>Gordoniaceae</taxon>
        <taxon>Gordonia</taxon>
    </lineage>
</organism>
<dbReference type="PANTHER" id="PTHR30466">
    <property type="entry name" value="FLAVIN REDUCTASE"/>
    <property type="match status" value="1"/>
</dbReference>
<dbReference type="InterPro" id="IPR002563">
    <property type="entry name" value="Flavin_Rdtase-like_dom"/>
</dbReference>
<evidence type="ECO:0000256" key="1">
    <source>
        <dbReference type="ARBA" id="ARBA00008898"/>
    </source>
</evidence>
<dbReference type="EMBL" id="JAPWIE010000006">
    <property type="protein sequence ID" value="MCZ4552369.1"/>
    <property type="molecule type" value="Genomic_DNA"/>
</dbReference>
<evidence type="ECO:0000313" key="4">
    <source>
        <dbReference type="EMBL" id="MCZ4552369.1"/>
    </source>
</evidence>
<dbReference type="SMART" id="SM00903">
    <property type="entry name" value="Flavin_Reduct"/>
    <property type="match status" value="1"/>
</dbReference>
<sequence>MTTNTTEASATISATDPAGVSESFREALAHFSSGVVIVTTIDVTGAPAGMTVGSFTSISIDPPLVGFFAGQDSTTLPHVIENGRFCVNVLAQDQHLLARKFARSGTDKFVDVTWSPATNGVPRLTGAHAWIDCSVHLDQPIGDHDLVVGRVDALAVPAPSEPLVFHRSTFHGLRAHP</sequence>
<protein>
    <submittedName>
        <fullName evidence="4">Flavin reductase family protein</fullName>
    </submittedName>
</protein>
<dbReference type="InterPro" id="IPR012349">
    <property type="entry name" value="Split_barrel_FMN-bd"/>
</dbReference>
<dbReference type="RefSeq" id="WP_301573125.1">
    <property type="nucleotide sequence ID" value="NZ_JAPWIE010000006.1"/>
</dbReference>
<dbReference type="PANTHER" id="PTHR30466:SF11">
    <property type="entry name" value="FLAVIN-DEPENDENT MONOOXYGENASE, REDUCTASE SUBUNIT HSAB"/>
    <property type="match status" value="1"/>
</dbReference>
<dbReference type="InterPro" id="IPR050268">
    <property type="entry name" value="NADH-dep_flavin_reductase"/>
</dbReference>
<dbReference type="Pfam" id="PF01613">
    <property type="entry name" value="Flavin_Reduct"/>
    <property type="match status" value="1"/>
</dbReference>
<reference evidence="4" key="1">
    <citation type="submission" date="2022-12" db="EMBL/GenBank/DDBJ databases">
        <authorList>
            <person name="Krivoruchko A.V."/>
            <person name="Elkin A."/>
        </authorList>
    </citation>
    <scope>NUCLEOTIDE SEQUENCE</scope>
    <source>
        <strain evidence="4">IEGM 1388</strain>
    </source>
</reference>
<accession>A0ABT4MZY4</accession>
<gene>
    <name evidence="4" type="ORF">O4213_20415</name>
</gene>
<comment type="caution">
    <text evidence="4">The sequence shown here is derived from an EMBL/GenBank/DDBJ whole genome shotgun (WGS) entry which is preliminary data.</text>
</comment>
<evidence type="ECO:0000256" key="2">
    <source>
        <dbReference type="ARBA" id="ARBA00023002"/>
    </source>
</evidence>
<comment type="similarity">
    <text evidence="1">Belongs to the non-flavoprotein flavin reductase family.</text>
</comment>
<feature type="domain" description="Flavin reductase like" evidence="3">
    <location>
        <begin position="28"/>
        <end position="172"/>
    </location>
</feature>
<dbReference type="SUPFAM" id="SSF50475">
    <property type="entry name" value="FMN-binding split barrel"/>
    <property type="match status" value="1"/>
</dbReference>
<dbReference type="Gene3D" id="2.30.110.10">
    <property type="entry name" value="Electron Transport, Fmn-binding Protein, Chain A"/>
    <property type="match status" value="1"/>
</dbReference>
<name>A0ABT4MZY4_GORRU</name>
<keyword evidence="5" id="KW-1185">Reference proteome</keyword>